<feature type="transmembrane region" description="Helical" evidence="2">
    <location>
        <begin position="98"/>
        <end position="118"/>
    </location>
</feature>
<keyword evidence="4" id="KW-1185">Reference proteome</keyword>
<feature type="compositionally biased region" description="Basic and acidic residues" evidence="1">
    <location>
        <begin position="18"/>
        <end position="27"/>
    </location>
</feature>
<organism evidence="3 4">
    <name type="scientific">Psilocybe cyanescens</name>
    <dbReference type="NCBI Taxonomy" id="93625"/>
    <lineage>
        <taxon>Eukaryota</taxon>
        <taxon>Fungi</taxon>
        <taxon>Dikarya</taxon>
        <taxon>Basidiomycota</taxon>
        <taxon>Agaricomycotina</taxon>
        <taxon>Agaricomycetes</taxon>
        <taxon>Agaricomycetidae</taxon>
        <taxon>Agaricales</taxon>
        <taxon>Agaricineae</taxon>
        <taxon>Strophariaceae</taxon>
        <taxon>Psilocybe</taxon>
    </lineage>
</organism>
<evidence type="ECO:0000313" key="3">
    <source>
        <dbReference type="EMBL" id="PPQ93137.1"/>
    </source>
</evidence>
<feature type="transmembrane region" description="Helical" evidence="2">
    <location>
        <begin position="516"/>
        <end position="541"/>
    </location>
</feature>
<accession>A0A409XQY9</accession>
<name>A0A409XQY9_PSICY</name>
<proteinExistence type="predicted"/>
<feature type="non-terminal residue" evidence="3">
    <location>
        <position position="1"/>
    </location>
</feature>
<evidence type="ECO:0000256" key="2">
    <source>
        <dbReference type="SAM" id="Phobius"/>
    </source>
</evidence>
<protein>
    <recommendedName>
        <fullName evidence="5">Transmembrane protein</fullName>
    </recommendedName>
</protein>
<feature type="region of interest" description="Disordered" evidence="1">
    <location>
        <begin position="1"/>
        <end position="29"/>
    </location>
</feature>
<evidence type="ECO:0000313" key="4">
    <source>
        <dbReference type="Proteomes" id="UP000283269"/>
    </source>
</evidence>
<sequence length="579" mass="62824">TSSPPPPVPSTPTPLDNRSSHDVEKSTELSQSRWGRDNINALALCTIWVLVGIGLMLSGTIVAGCILLPRIYKCPDGATCHHNFDPSGNIVPRLQTVITYWLQFGIFISGLGLSKLIIYDYHLLFKGKDTTVLAVERSISAADGDWIDTALQLRVIREHVPRRFIDRSKIPIVHGTSWVGILCLTQIVIGFFISFVVGFSIPDLQSTTTVHVPFTYRSAFTLPRADTRFFSTDERIVAVLLDDWLLRINTTRGLSSAFDGSLVVQDNRTILATNSRAGGPRITGSISCSTQGWNASILSLNSSYFDDGHASALPPGAKAYNISNNEVWLVTYSSVSLASTLLDQSAMSDSVTSRPYLWAGNTSNVIPNATASHDGGIFYAACNHTIRMDGPPPITASNLQTINPSQPIIFTDTEDPFLDLCPSNDPLACVPWSVDDIVAAWWLVGGVDLDLIPFSCLGGLLVGIDGISDTAGCALTDDRWIKTVSTALSALIFAAPLSGNATQEIFVQAQAINKDWWWIQTILPGVTFLLYLVCLACTWCLSMGNTVKLQELDLAAIICAGQVKEYDPGDVHNSIVCIQ</sequence>
<keyword evidence="2" id="KW-0812">Transmembrane</keyword>
<dbReference type="AlphaFoldDB" id="A0A409XQY9"/>
<feature type="compositionally biased region" description="Pro residues" evidence="1">
    <location>
        <begin position="1"/>
        <end position="12"/>
    </location>
</feature>
<keyword evidence="2" id="KW-1133">Transmembrane helix</keyword>
<keyword evidence="2" id="KW-0472">Membrane</keyword>
<evidence type="ECO:0008006" key="5">
    <source>
        <dbReference type="Google" id="ProtNLM"/>
    </source>
</evidence>
<evidence type="ECO:0000256" key="1">
    <source>
        <dbReference type="SAM" id="MobiDB-lite"/>
    </source>
</evidence>
<reference evidence="3 4" key="1">
    <citation type="journal article" date="2018" name="Evol. Lett.">
        <title>Horizontal gene cluster transfer increased hallucinogenic mushroom diversity.</title>
        <authorList>
            <person name="Reynolds H.T."/>
            <person name="Vijayakumar V."/>
            <person name="Gluck-Thaler E."/>
            <person name="Korotkin H.B."/>
            <person name="Matheny P.B."/>
            <person name="Slot J.C."/>
        </authorList>
    </citation>
    <scope>NUCLEOTIDE SEQUENCE [LARGE SCALE GENOMIC DNA]</scope>
    <source>
        <strain evidence="3 4">2631</strain>
    </source>
</reference>
<dbReference type="InParanoid" id="A0A409XQY9"/>
<comment type="caution">
    <text evidence="3">The sequence shown here is derived from an EMBL/GenBank/DDBJ whole genome shotgun (WGS) entry which is preliminary data.</text>
</comment>
<feature type="transmembrane region" description="Helical" evidence="2">
    <location>
        <begin position="172"/>
        <end position="199"/>
    </location>
</feature>
<dbReference type="Proteomes" id="UP000283269">
    <property type="component" value="Unassembled WGS sequence"/>
</dbReference>
<dbReference type="OrthoDB" id="3039026at2759"/>
<dbReference type="EMBL" id="NHYD01000842">
    <property type="protein sequence ID" value="PPQ93137.1"/>
    <property type="molecule type" value="Genomic_DNA"/>
</dbReference>
<feature type="transmembrane region" description="Helical" evidence="2">
    <location>
        <begin position="41"/>
        <end position="69"/>
    </location>
</feature>
<gene>
    <name evidence="3" type="ORF">CVT25_003520</name>
</gene>